<proteinExistence type="predicted"/>
<evidence type="ECO:0008006" key="3">
    <source>
        <dbReference type="Google" id="ProtNLM"/>
    </source>
</evidence>
<evidence type="ECO:0000313" key="2">
    <source>
        <dbReference type="Proteomes" id="UP001207918"/>
    </source>
</evidence>
<reference evidence="1 2" key="1">
    <citation type="submission" date="2021-03" db="EMBL/GenBank/DDBJ databases">
        <title>Aliifodinibius sp. nov., a new bacterium isolated from saline soil.</title>
        <authorList>
            <person name="Galisteo C."/>
            <person name="De La Haba R."/>
            <person name="Sanchez-Porro C."/>
            <person name="Ventosa A."/>
        </authorList>
    </citation>
    <scope>NUCLEOTIDE SEQUENCE [LARGE SCALE GENOMIC DNA]</scope>
    <source>
        <strain evidence="1 2">1BSP15-2V2</strain>
    </source>
</reference>
<dbReference type="Proteomes" id="UP001207918">
    <property type="component" value="Unassembled WGS sequence"/>
</dbReference>
<name>A0ABT3PSK1_9BACT</name>
<keyword evidence="2" id="KW-1185">Reference proteome</keyword>
<protein>
    <recommendedName>
        <fullName evidence="3">Thymidylate synthase</fullName>
    </recommendedName>
</protein>
<dbReference type="RefSeq" id="WP_265767654.1">
    <property type="nucleotide sequence ID" value="NZ_JAGGJA010000017.1"/>
</dbReference>
<dbReference type="EMBL" id="JAGGJA010000017">
    <property type="protein sequence ID" value="MCW9708845.1"/>
    <property type="molecule type" value="Genomic_DNA"/>
</dbReference>
<evidence type="ECO:0000313" key="1">
    <source>
        <dbReference type="EMBL" id="MCW9708845.1"/>
    </source>
</evidence>
<organism evidence="1 2">
    <name type="scientific">Fodinibius salsisoli</name>
    <dbReference type="NCBI Taxonomy" id="2820877"/>
    <lineage>
        <taxon>Bacteria</taxon>
        <taxon>Pseudomonadati</taxon>
        <taxon>Balneolota</taxon>
        <taxon>Balneolia</taxon>
        <taxon>Balneolales</taxon>
        <taxon>Balneolaceae</taxon>
        <taxon>Fodinibius</taxon>
    </lineage>
</organism>
<gene>
    <name evidence="1" type="ORF">J6I44_18440</name>
</gene>
<sequence length="267" mass="31129">MRYKYVPSSGNLSIAWFKAFKHINKYGRTSPLIIRIKDIPKDISNLEDSSVRDIFDDFLNRKGQSSINTVANTIFPWSLWNPKKERKVLYKRHFRITPSIKSCNPNKFGHYFRRMIGFNTSYNDTKYSDDFINQIEHVIDTYRSGTHRHSALQIGIFDPDRDHSKSRQKGFPCLHQIAINSHGPNGKDGLGITGFYAKQLILKKAYGNYLGLCRLGYFLARELNMDFVQMNCVISEADINKSIFKKNDRDKLYKRINSLDIYNLHTI</sequence>
<accession>A0ABT3PSK1</accession>
<comment type="caution">
    <text evidence="1">The sequence shown here is derived from an EMBL/GenBank/DDBJ whole genome shotgun (WGS) entry which is preliminary data.</text>
</comment>